<reference evidence="6 7" key="1">
    <citation type="submission" date="2016-10" db="EMBL/GenBank/DDBJ databases">
        <authorList>
            <person name="Cai Z."/>
        </authorList>
    </citation>
    <scope>NUCLEOTIDE SEQUENCE [LARGE SCALE GENOMIC DNA]</scope>
</reference>
<evidence type="ECO:0000256" key="3">
    <source>
        <dbReference type="ARBA" id="ARBA00023242"/>
    </source>
</evidence>
<dbReference type="AlphaFoldDB" id="A0A383VP28"/>
<dbReference type="EMBL" id="FNXT01000689">
    <property type="protein sequence ID" value="SZX66176.1"/>
    <property type="molecule type" value="Genomic_DNA"/>
</dbReference>
<evidence type="ECO:0000256" key="1">
    <source>
        <dbReference type="ARBA" id="ARBA00004123"/>
    </source>
</evidence>
<dbReference type="GO" id="GO:0016973">
    <property type="term" value="P:poly(A)+ mRNA export from nucleus"/>
    <property type="evidence" value="ECO:0007669"/>
    <property type="project" value="TreeGrafter"/>
</dbReference>
<feature type="region of interest" description="Disordered" evidence="4">
    <location>
        <begin position="212"/>
        <end position="232"/>
    </location>
</feature>
<feature type="chain" id="PRO_5016615693" description="Nucleoporin Nup133/Nup155-like N-terminal domain-containing protein" evidence="5">
    <location>
        <begin position="22"/>
        <end position="1105"/>
    </location>
</feature>
<keyword evidence="3" id="KW-0539">Nucleus</keyword>
<accession>A0A383VP28</accession>
<proteinExistence type="predicted"/>
<keyword evidence="2" id="KW-0813">Transport</keyword>
<evidence type="ECO:0000313" key="6">
    <source>
        <dbReference type="EMBL" id="SZX66176.1"/>
    </source>
</evidence>
<keyword evidence="7" id="KW-1185">Reference proteome</keyword>
<gene>
    <name evidence="6" type="ORF">BQ4739_LOCUS6615</name>
</gene>
<evidence type="ECO:0000256" key="4">
    <source>
        <dbReference type="SAM" id="MobiDB-lite"/>
    </source>
</evidence>
<evidence type="ECO:0000256" key="2">
    <source>
        <dbReference type="ARBA" id="ARBA00022448"/>
    </source>
</evidence>
<evidence type="ECO:0000313" key="7">
    <source>
        <dbReference type="Proteomes" id="UP000256970"/>
    </source>
</evidence>
<organism evidence="6 7">
    <name type="scientific">Tetradesmus obliquus</name>
    <name type="common">Green alga</name>
    <name type="synonym">Acutodesmus obliquus</name>
    <dbReference type="NCBI Taxonomy" id="3088"/>
    <lineage>
        <taxon>Eukaryota</taxon>
        <taxon>Viridiplantae</taxon>
        <taxon>Chlorophyta</taxon>
        <taxon>core chlorophytes</taxon>
        <taxon>Chlorophyceae</taxon>
        <taxon>CS clade</taxon>
        <taxon>Sphaeropleales</taxon>
        <taxon>Scenedesmaceae</taxon>
        <taxon>Tetradesmus</taxon>
    </lineage>
</organism>
<dbReference type="PANTHER" id="PTHR13405:SF11">
    <property type="entry name" value="NUCLEAR PORE COMPLEX PROTEIN NUP133"/>
    <property type="match status" value="1"/>
</dbReference>
<evidence type="ECO:0000256" key="5">
    <source>
        <dbReference type="SAM" id="SignalP"/>
    </source>
</evidence>
<dbReference type="Gene3D" id="1.20.58.1380">
    <property type="match status" value="1"/>
</dbReference>
<feature type="signal peptide" evidence="5">
    <location>
        <begin position="1"/>
        <end position="21"/>
    </location>
</feature>
<dbReference type="GO" id="GO:0006606">
    <property type="term" value="P:protein import into nucleus"/>
    <property type="evidence" value="ECO:0007669"/>
    <property type="project" value="TreeGrafter"/>
</dbReference>
<dbReference type="Proteomes" id="UP000256970">
    <property type="component" value="Unassembled WGS sequence"/>
</dbReference>
<name>A0A383VP28_TETOB</name>
<dbReference type="GO" id="GO:0017056">
    <property type="term" value="F:structural constituent of nuclear pore"/>
    <property type="evidence" value="ECO:0007669"/>
    <property type="project" value="InterPro"/>
</dbReference>
<dbReference type="GO" id="GO:0000972">
    <property type="term" value="P:transcription-dependent tethering of RNA polymerase II gene DNA at nuclear periphery"/>
    <property type="evidence" value="ECO:0007669"/>
    <property type="project" value="TreeGrafter"/>
</dbReference>
<dbReference type="InterPro" id="IPR037624">
    <property type="entry name" value="Nup133-like"/>
</dbReference>
<comment type="subcellular location">
    <subcellularLocation>
        <location evidence="1">Nucleus</location>
    </subcellularLocation>
</comment>
<keyword evidence="5" id="KW-0732">Signal</keyword>
<protein>
    <recommendedName>
        <fullName evidence="8">Nucleoporin Nup133/Nup155-like N-terminal domain-containing protein</fullName>
    </recommendedName>
</protein>
<dbReference type="STRING" id="3088.A0A383VP28"/>
<dbReference type="PANTHER" id="PTHR13405">
    <property type="entry name" value="NUCLEAR PORE COMPLEX PROTEIN NUP133"/>
    <property type="match status" value="1"/>
</dbReference>
<sequence>MPHSNSTAVTVLLCTGSGQLCVWLDANFPVPPYSQRVCVSANAATSDNAVICALAASPADSGSSLGFLAVVATADAALHLYHGSQNGIFPRQFYTPTAAAGPKPGMFGALGSVVKALYSEAFDPLHNVQRASASAMAALQLQLLSLGGGRWKLLVLTPEALDCWLLGALAGNHSSEQLLWSYNLHHVLSGSLQARELTVLAFAASTTAQQQLPVAPPATPGGGRQAQQPPQQQKQAVYLWSTHISATSLSQVHSLSTLALEDGSVVPTYQSSVQLEPSLPLPQPEAGDKLSQWQVLPHSRYSSCLLLAPNGALLEWMPSAGAPHALGCSSGNLAISSSSSSSGSGMAENWQLLNAAYGVLEFLAQDPAAAGQQPEQAAGGALTPEQEAAANDLLQKTVELMAKEFAAGCPYRDLAEGLGQRLGRLGVSGSSEAGAALLVAFSGSLVDTMGKAGSAGVSSGSLRALLSDKQVRHDLLLAALQAGGVLQQLPAQASRRVFEHAEMLAGVAAVLEWQRQQEAAAGDAQSGVSSTQTAAAAAAIEAAGTSAAEGADAAGAAFGDGPGQHWEVFFSRPGVSMPALFRAVASQAAAVKQHLGADDRSGSVLQSLQQVLGLSGLLQAAVAGAAAKAGQLAEHMPEEATRQAAAGPGWMAGERPRAAWGQIAEACQLLHSRLLQPSQRLTLAMHAHLPALQALLAGLKETLRRSANPSPGLREEYAVLPAEHGASLLADAAEQLQAMRESGLLAAATEAAAGAGPSDQAGADNVAAVQRALVWPLEILAQQHRCHVLLYDTCELLLTTGLLDSARLQMHMRQEVADCGGVLPPDCFTFYVMERWRASGQLSSLLQLGRSGFQPQLQQFLAAFPELLWMSQVQAGQLAKAAATCAAAADAEQASVAACRRLLCLSKLAAHASGGKPQQQRLQAQASARLRQLALQQQLQLGGGSAPLSGAQLVLAALEAADARQGTEAAEAAVAAVEALALSPEQQQSEQYRQLWQRSWRAVLRHTPLQDLAAACAASRAAGGEPAQFEEAVRASALFVAIYRAAQALADAGQVQRDLSPADILDDAGNMLISQVQQEQPAAADCMQDVINEAARAAQPLLASA</sequence>
<dbReference type="GO" id="GO:0031080">
    <property type="term" value="C:nuclear pore outer ring"/>
    <property type="evidence" value="ECO:0007669"/>
    <property type="project" value="TreeGrafter"/>
</dbReference>
<evidence type="ECO:0008006" key="8">
    <source>
        <dbReference type="Google" id="ProtNLM"/>
    </source>
</evidence>